<feature type="transmembrane region" description="Helical" evidence="1">
    <location>
        <begin position="6"/>
        <end position="21"/>
    </location>
</feature>
<feature type="transmembrane region" description="Helical" evidence="1">
    <location>
        <begin position="162"/>
        <end position="195"/>
    </location>
</feature>
<feature type="transmembrane region" description="Helical" evidence="1">
    <location>
        <begin position="56"/>
        <end position="78"/>
    </location>
</feature>
<keyword evidence="1" id="KW-0812">Transmembrane</keyword>
<accession>A0ABN0P5X6</accession>
<evidence type="ECO:0000313" key="2">
    <source>
        <dbReference type="EMBL" id="ERK04090.1"/>
    </source>
</evidence>
<feature type="transmembrane region" description="Helical" evidence="1">
    <location>
        <begin position="358"/>
        <end position="381"/>
    </location>
</feature>
<gene>
    <name evidence="2" type="ORF">HMPREF0860_1495</name>
</gene>
<dbReference type="PANTHER" id="PTHR30354">
    <property type="entry name" value="GNT FAMILY GLUCONATE TRANSPORTER"/>
    <property type="match status" value="1"/>
</dbReference>
<keyword evidence="1" id="KW-0472">Membrane</keyword>
<dbReference type="Pfam" id="PF02447">
    <property type="entry name" value="GntP_permease"/>
    <property type="match status" value="1"/>
</dbReference>
<feature type="transmembrane region" description="Helical" evidence="1">
    <location>
        <begin position="278"/>
        <end position="295"/>
    </location>
</feature>
<dbReference type="PANTHER" id="PTHR30354:SF11">
    <property type="entry name" value="PERMEASE"/>
    <property type="match status" value="1"/>
</dbReference>
<dbReference type="Proteomes" id="UP000016646">
    <property type="component" value="Unassembled WGS sequence"/>
</dbReference>
<feature type="transmembrane region" description="Helical" evidence="1">
    <location>
        <begin position="28"/>
        <end position="44"/>
    </location>
</feature>
<evidence type="ECO:0000256" key="1">
    <source>
        <dbReference type="SAM" id="Phobius"/>
    </source>
</evidence>
<feature type="transmembrane region" description="Helical" evidence="1">
    <location>
        <begin position="316"/>
        <end position="338"/>
    </location>
</feature>
<feature type="transmembrane region" description="Helical" evidence="1">
    <location>
        <begin position="99"/>
        <end position="117"/>
    </location>
</feature>
<dbReference type="EMBL" id="AVQI01000028">
    <property type="protein sequence ID" value="ERK04090.1"/>
    <property type="molecule type" value="Genomic_DNA"/>
</dbReference>
<dbReference type="RefSeq" id="WP_021495531.1">
    <property type="nucleotide sequence ID" value="NZ_AVQI01000028.1"/>
</dbReference>
<name>A0ABN0P5X6_TRESO</name>
<sequence>MVAHFLSVILIAVALLVFLIVKLKVHPTIALFISGMFTGLGLGYDLSTTMNSFTQGFGSTLGGIGLTIIFGSIIAQGIRDTNSLKSMVNFFIKLFRGKFLELSTALAAYIMSIPVFGDITLVLTAPIASTIAKRNHKSMSTMAGFTGLCGSWTHSMVPPTPGILAVAVLLSADLGMVILWGIVISFIAFMLTWLLTKGVIAKEWIEPRADYIAGVEEVDSKNYSDLLIKDANLPPVLLAAAPILVPVILITLASFAGMTMAEGMAARDVLQTIGNRNIAMFIGVVIAVLVGFKYGGTVKENYAHYTGKKEEKVFAIMANGWVSDALTVALVPLLVTAMGGGFSQVIKSYKGIPELGNAISGIGFPSFILPFMIGAIMMIAVGSRTTAGMTAAAICLPMMSTLGLSPVAVAVLIGAGTMIGSHVSDSGFWVETSLFNLTTNQGLKYITVLGSVCGLIAFIFAALFIAMGLF</sequence>
<feature type="transmembrane region" description="Helical" evidence="1">
    <location>
        <begin position="236"/>
        <end position="258"/>
    </location>
</feature>
<feature type="transmembrane region" description="Helical" evidence="1">
    <location>
        <begin position="402"/>
        <end position="423"/>
    </location>
</feature>
<keyword evidence="3" id="KW-1185">Reference proteome</keyword>
<feature type="transmembrane region" description="Helical" evidence="1">
    <location>
        <begin position="443"/>
        <end position="469"/>
    </location>
</feature>
<protein>
    <submittedName>
        <fullName evidence="2">GntP family permease</fullName>
    </submittedName>
</protein>
<comment type="caution">
    <text evidence="2">The sequence shown here is derived from an EMBL/GenBank/DDBJ whole genome shotgun (WGS) entry which is preliminary data.</text>
</comment>
<keyword evidence="1" id="KW-1133">Transmembrane helix</keyword>
<proteinExistence type="predicted"/>
<reference evidence="2 3" key="1">
    <citation type="submission" date="2013-08" db="EMBL/GenBank/DDBJ databases">
        <authorList>
            <person name="Durkin A.S."/>
            <person name="Haft D.R."/>
            <person name="McCorrison J."/>
            <person name="Torralba M."/>
            <person name="Gillis M."/>
            <person name="Haft D.H."/>
            <person name="Methe B."/>
            <person name="Sutton G."/>
            <person name="Nelson K.E."/>
        </authorList>
    </citation>
    <scope>NUCLEOTIDE SEQUENCE [LARGE SCALE GENOMIC DNA]</scope>
    <source>
        <strain evidence="2 3">ATCC 35536</strain>
    </source>
</reference>
<organism evidence="2 3">
    <name type="scientific">Treponema socranskii subsp. socranskii VPI DR56BR1116 = ATCC 35536</name>
    <dbReference type="NCBI Taxonomy" id="1125725"/>
    <lineage>
        <taxon>Bacteria</taxon>
        <taxon>Pseudomonadati</taxon>
        <taxon>Spirochaetota</taxon>
        <taxon>Spirochaetia</taxon>
        <taxon>Spirochaetales</taxon>
        <taxon>Treponemataceae</taxon>
        <taxon>Treponema</taxon>
    </lineage>
</organism>
<dbReference type="InterPro" id="IPR003474">
    <property type="entry name" value="Glcn_transporter"/>
</dbReference>
<evidence type="ECO:0000313" key="3">
    <source>
        <dbReference type="Proteomes" id="UP000016646"/>
    </source>
</evidence>